<dbReference type="STRING" id="472181.SAMN05216271_1095"/>
<evidence type="ECO:0000256" key="4">
    <source>
        <dbReference type="ARBA" id="ARBA00022692"/>
    </source>
</evidence>
<evidence type="ECO:0000256" key="1">
    <source>
        <dbReference type="ARBA" id="ARBA00004651"/>
    </source>
</evidence>
<dbReference type="EMBL" id="LT629763">
    <property type="protein sequence ID" value="SDS07545.1"/>
    <property type="molecule type" value="Genomic_DNA"/>
</dbReference>
<feature type="transmembrane region" description="Helical" evidence="7">
    <location>
        <begin position="47"/>
        <end position="67"/>
    </location>
</feature>
<dbReference type="PANTHER" id="PTHR33452">
    <property type="entry name" value="OXIDOREDUCTASE CATD-RELATED"/>
    <property type="match status" value="1"/>
</dbReference>
<keyword evidence="3" id="KW-1003">Cell membrane</keyword>
<dbReference type="PANTHER" id="PTHR33452:SF4">
    <property type="entry name" value="BLL4328 PROTEIN"/>
    <property type="match status" value="1"/>
</dbReference>
<name>A0A1H1P977_9GAMM</name>
<keyword evidence="4 7" id="KW-0812">Transmembrane</keyword>
<evidence type="ECO:0000256" key="3">
    <source>
        <dbReference type="ARBA" id="ARBA00022475"/>
    </source>
</evidence>
<dbReference type="RefSeq" id="WP_092284581.1">
    <property type="nucleotide sequence ID" value="NZ_LT629763.1"/>
</dbReference>
<comment type="subcellular location">
    <subcellularLocation>
        <location evidence="1">Cell membrane</location>
        <topology evidence="1">Multi-pass membrane protein</topology>
    </subcellularLocation>
</comment>
<proteinExistence type="inferred from homology"/>
<evidence type="ECO:0000256" key="5">
    <source>
        <dbReference type="ARBA" id="ARBA00022989"/>
    </source>
</evidence>
<gene>
    <name evidence="8" type="ORF">SAMN05216271_1095</name>
</gene>
<evidence type="ECO:0000256" key="2">
    <source>
        <dbReference type="ARBA" id="ARBA00006679"/>
    </source>
</evidence>
<protein>
    <submittedName>
        <fullName evidence="8">Putative oxidoreductase</fullName>
    </submittedName>
</protein>
<evidence type="ECO:0000313" key="9">
    <source>
        <dbReference type="Proteomes" id="UP000243413"/>
    </source>
</evidence>
<organism evidence="8 9">
    <name type="scientific">Halopseudomonas sabulinigri</name>
    <dbReference type="NCBI Taxonomy" id="472181"/>
    <lineage>
        <taxon>Bacteria</taxon>
        <taxon>Pseudomonadati</taxon>
        <taxon>Pseudomonadota</taxon>
        <taxon>Gammaproteobacteria</taxon>
        <taxon>Pseudomonadales</taxon>
        <taxon>Pseudomonadaceae</taxon>
        <taxon>Halopseudomonas</taxon>
    </lineage>
</organism>
<sequence length="133" mass="14351">MDINAILAAWQPRVLSVLRIVTAFLFMQHGMQKIFGFPVAARGEFDLFSMSGVAGSLELVGGFLVLIGLFTRPVAFLLSGLMAFAYFIAHAPQALWPLANGGELAALFSFVFLYLFFAGGGAWSVDQLRSAKG</sequence>
<reference evidence="9" key="1">
    <citation type="submission" date="2016-10" db="EMBL/GenBank/DDBJ databases">
        <authorList>
            <person name="Varghese N."/>
            <person name="Submissions S."/>
        </authorList>
    </citation>
    <scope>NUCLEOTIDE SEQUENCE [LARGE SCALE GENOMIC DNA]</scope>
    <source>
        <strain evidence="9">JCM 14963</strain>
    </source>
</reference>
<keyword evidence="5 7" id="KW-1133">Transmembrane helix</keyword>
<dbReference type="Pfam" id="PF07681">
    <property type="entry name" value="DoxX"/>
    <property type="match status" value="1"/>
</dbReference>
<dbReference type="OrthoDB" id="346004at2"/>
<dbReference type="InterPro" id="IPR051907">
    <property type="entry name" value="DoxX-like_oxidoreductase"/>
</dbReference>
<dbReference type="InterPro" id="IPR032808">
    <property type="entry name" value="DoxX"/>
</dbReference>
<evidence type="ECO:0000256" key="7">
    <source>
        <dbReference type="SAM" id="Phobius"/>
    </source>
</evidence>
<feature type="transmembrane region" description="Helical" evidence="7">
    <location>
        <begin position="7"/>
        <end position="27"/>
    </location>
</feature>
<keyword evidence="6 7" id="KW-0472">Membrane</keyword>
<dbReference type="GO" id="GO:0005886">
    <property type="term" value="C:plasma membrane"/>
    <property type="evidence" value="ECO:0007669"/>
    <property type="project" value="UniProtKB-SubCell"/>
</dbReference>
<dbReference type="AlphaFoldDB" id="A0A1H1P977"/>
<comment type="similarity">
    <text evidence="2">Belongs to the DoxX family.</text>
</comment>
<feature type="transmembrane region" description="Helical" evidence="7">
    <location>
        <begin position="104"/>
        <end position="125"/>
    </location>
</feature>
<evidence type="ECO:0000313" key="8">
    <source>
        <dbReference type="EMBL" id="SDS07545.1"/>
    </source>
</evidence>
<feature type="transmembrane region" description="Helical" evidence="7">
    <location>
        <begin position="74"/>
        <end position="92"/>
    </location>
</feature>
<evidence type="ECO:0000256" key="6">
    <source>
        <dbReference type="ARBA" id="ARBA00023136"/>
    </source>
</evidence>
<dbReference type="Proteomes" id="UP000243413">
    <property type="component" value="Chromosome I"/>
</dbReference>
<accession>A0A1H1P977</accession>